<accession>A0ABP8H8A6</accession>
<dbReference type="Gene3D" id="1.10.1220.10">
    <property type="entry name" value="Met repressor-like"/>
    <property type="match status" value="1"/>
</dbReference>
<dbReference type="InterPro" id="IPR013321">
    <property type="entry name" value="Arc_rbn_hlx_hlx"/>
</dbReference>
<evidence type="ECO:0000256" key="1">
    <source>
        <dbReference type="SAM" id="MobiDB-lite"/>
    </source>
</evidence>
<dbReference type="EMBL" id="BAABGJ010000010">
    <property type="protein sequence ID" value="GAA4335781.1"/>
    <property type="molecule type" value="Genomic_DNA"/>
</dbReference>
<dbReference type="InterPro" id="IPR010985">
    <property type="entry name" value="Ribbon_hlx_hlx"/>
</dbReference>
<feature type="domain" description="Antitoxin FitA-like ribbon-helix-helix" evidence="2">
    <location>
        <begin position="2"/>
        <end position="40"/>
    </location>
</feature>
<name>A0ABP8H8A6_9BURK</name>
<dbReference type="RefSeq" id="WP_345536615.1">
    <property type="nucleotide sequence ID" value="NZ_BAABGJ010000010.1"/>
</dbReference>
<reference evidence="4" key="1">
    <citation type="journal article" date="2019" name="Int. J. Syst. Evol. Microbiol.">
        <title>The Global Catalogue of Microorganisms (GCM) 10K type strain sequencing project: providing services to taxonomists for standard genome sequencing and annotation.</title>
        <authorList>
            <consortium name="The Broad Institute Genomics Platform"/>
            <consortium name="The Broad Institute Genome Sequencing Center for Infectious Disease"/>
            <person name="Wu L."/>
            <person name="Ma J."/>
        </authorList>
    </citation>
    <scope>NUCLEOTIDE SEQUENCE [LARGE SCALE GENOMIC DNA]</scope>
    <source>
        <strain evidence="4">JCM 17804</strain>
    </source>
</reference>
<gene>
    <name evidence="3" type="ORF">GCM10023165_12460</name>
</gene>
<dbReference type="InterPro" id="IPR053853">
    <property type="entry name" value="FitA-like_RHH"/>
</dbReference>
<proteinExistence type="predicted"/>
<dbReference type="SUPFAM" id="SSF47598">
    <property type="entry name" value="Ribbon-helix-helix"/>
    <property type="match status" value="1"/>
</dbReference>
<sequence length="107" mass="11723">MATLSIKDVPDELAERLRQRAARNHRSLQGELMAIIEHAVQSSQPAPAPAPPPRAEVVGVGWGGRPILRRGGKTIEQIAAEHRARFPEPLQGSPRAVDIIRADRDSR</sequence>
<protein>
    <recommendedName>
        <fullName evidence="2">Antitoxin FitA-like ribbon-helix-helix domain-containing protein</fullName>
    </recommendedName>
</protein>
<dbReference type="Pfam" id="PF22513">
    <property type="entry name" value="FitA-like_RHH"/>
    <property type="match status" value="1"/>
</dbReference>
<evidence type="ECO:0000259" key="2">
    <source>
        <dbReference type="Pfam" id="PF22513"/>
    </source>
</evidence>
<organism evidence="3 4">
    <name type="scientific">Variovorax defluvii</name>
    <dbReference type="NCBI Taxonomy" id="913761"/>
    <lineage>
        <taxon>Bacteria</taxon>
        <taxon>Pseudomonadati</taxon>
        <taxon>Pseudomonadota</taxon>
        <taxon>Betaproteobacteria</taxon>
        <taxon>Burkholderiales</taxon>
        <taxon>Comamonadaceae</taxon>
        <taxon>Variovorax</taxon>
    </lineage>
</organism>
<keyword evidence="4" id="KW-1185">Reference proteome</keyword>
<comment type="caution">
    <text evidence="3">The sequence shown here is derived from an EMBL/GenBank/DDBJ whole genome shotgun (WGS) entry which is preliminary data.</text>
</comment>
<evidence type="ECO:0000313" key="3">
    <source>
        <dbReference type="EMBL" id="GAA4335781.1"/>
    </source>
</evidence>
<evidence type="ECO:0000313" key="4">
    <source>
        <dbReference type="Proteomes" id="UP001500975"/>
    </source>
</evidence>
<dbReference type="Proteomes" id="UP001500975">
    <property type="component" value="Unassembled WGS sequence"/>
</dbReference>
<feature type="compositionally biased region" description="Basic and acidic residues" evidence="1">
    <location>
        <begin position="98"/>
        <end position="107"/>
    </location>
</feature>
<feature type="region of interest" description="Disordered" evidence="1">
    <location>
        <begin position="88"/>
        <end position="107"/>
    </location>
</feature>